<gene>
    <name evidence="3" type="ORF">CPB83DRAFT_900326</name>
</gene>
<dbReference type="AlphaFoldDB" id="A0A9P6JI06"/>
<keyword evidence="1" id="KW-0812">Transmembrane</keyword>
<evidence type="ECO:0000313" key="3">
    <source>
        <dbReference type="EMBL" id="KAF9521748.1"/>
    </source>
</evidence>
<feature type="transmembrane region" description="Helical" evidence="1">
    <location>
        <begin position="208"/>
        <end position="231"/>
    </location>
</feature>
<organism evidence="3 4">
    <name type="scientific">Crepidotus variabilis</name>
    <dbReference type="NCBI Taxonomy" id="179855"/>
    <lineage>
        <taxon>Eukaryota</taxon>
        <taxon>Fungi</taxon>
        <taxon>Dikarya</taxon>
        <taxon>Basidiomycota</taxon>
        <taxon>Agaricomycotina</taxon>
        <taxon>Agaricomycetes</taxon>
        <taxon>Agaricomycetidae</taxon>
        <taxon>Agaricales</taxon>
        <taxon>Agaricineae</taxon>
        <taxon>Crepidotaceae</taxon>
        <taxon>Crepidotus</taxon>
    </lineage>
</organism>
<evidence type="ECO:0000259" key="2">
    <source>
        <dbReference type="Pfam" id="PF20152"/>
    </source>
</evidence>
<keyword evidence="1" id="KW-1133">Transmembrane helix</keyword>
<proteinExistence type="predicted"/>
<accession>A0A9P6JI06</accession>
<evidence type="ECO:0000313" key="4">
    <source>
        <dbReference type="Proteomes" id="UP000807306"/>
    </source>
</evidence>
<dbReference type="InterPro" id="IPR045339">
    <property type="entry name" value="DUF6534"/>
</dbReference>
<dbReference type="OrthoDB" id="3263055at2759"/>
<name>A0A9P6JI06_9AGAR</name>
<feature type="transmembrane region" description="Helical" evidence="1">
    <location>
        <begin position="94"/>
        <end position="117"/>
    </location>
</feature>
<feature type="transmembrane region" description="Helical" evidence="1">
    <location>
        <begin position="237"/>
        <end position="258"/>
    </location>
</feature>
<dbReference type="Proteomes" id="UP000807306">
    <property type="component" value="Unassembled WGS sequence"/>
</dbReference>
<sequence length="337" mass="37003">MTLIDVVSPYCPASSAVSLSLYVLKINLEPVRELVLLVQIATYTFAQRTKQDPVGVRSLVYALALIELLHEILVCSSAYIYAVTQLHTDDKFQYVSRITIIEIPLNGIVIFIVQGFLIYRVWCFRTLKWLVFLDASLSVCQVAIVIVFTVKAAPASMYLGLGHLKWLSIALAVLTTTSDLCIVVTQTAVFYRIGAFDLHRSKLVMQRIVLLSMITGLLPGLCALGFLLSVIICPNTFVHIAFFSCITGLYGNVMMLTLNTRDYLRDCDLASDNLSMPDFASVTTPKPETGIGSLTSLRVVSSNSLLDPGDQKLESSASGQAEFEGLSYPEPCHVISA</sequence>
<feature type="transmembrane region" description="Helical" evidence="1">
    <location>
        <begin position="169"/>
        <end position="196"/>
    </location>
</feature>
<keyword evidence="1" id="KW-0472">Membrane</keyword>
<reference evidence="3" key="1">
    <citation type="submission" date="2020-11" db="EMBL/GenBank/DDBJ databases">
        <authorList>
            <consortium name="DOE Joint Genome Institute"/>
            <person name="Ahrendt S."/>
            <person name="Riley R."/>
            <person name="Andreopoulos W."/>
            <person name="Labutti K."/>
            <person name="Pangilinan J."/>
            <person name="Ruiz-Duenas F.J."/>
            <person name="Barrasa J.M."/>
            <person name="Sanchez-Garcia M."/>
            <person name="Camarero S."/>
            <person name="Miyauchi S."/>
            <person name="Serrano A."/>
            <person name="Linde D."/>
            <person name="Babiker R."/>
            <person name="Drula E."/>
            <person name="Ayuso-Fernandez I."/>
            <person name="Pacheco R."/>
            <person name="Padilla G."/>
            <person name="Ferreira P."/>
            <person name="Barriuso J."/>
            <person name="Kellner H."/>
            <person name="Castanera R."/>
            <person name="Alfaro M."/>
            <person name="Ramirez L."/>
            <person name="Pisabarro A.G."/>
            <person name="Kuo A."/>
            <person name="Tritt A."/>
            <person name="Lipzen A."/>
            <person name="He G."/>
            <person name="Yan M."/>
            <person name="Ng V."/>
            <person name="Cullen D."/>
            <person name="Martin F."/>
            <person name="Rosso M.-N."/>
            <person name="Henrissat B."/>
            <person name="Hibbett D."/>
            <person name="Martinez A.T."/>
            <person name="Grigoriev I.V."/>
        </authorList>
    </citation>
    <scope>NUCLEOTIDE SEQUENCE</scope>
    <source>
        <strain evidence="3">CBS 506.95</strain>
    </source>
</reference>
<keyword evidence="4" id="KW-1185">Reference proteome</keyword>
<dbReference type="Pfam" id="PF20152">
    <property type="entry name" value="DUF6534"/>
    <property type="match status" value="1"/>
</dbReference>
<comment type="caution">
    <text evidence="3">The sequence shown here is derived from an EMBL/GenBank/DDBJ whole genome shotgun (WGS) entry which is preliminary data.</text>
</comment>
<protein>
    <recommendedName>
        <fullName evidence="2">DUF6534 domain-containing protein</fullName>
    </recommendedName>
</protein>
<feature type="transmembrane region" description="Helical" evidence="1">
    <location>
        <begin position="129"/>
        <end position="149"/>
    </location>
</feature>
<feature type="domain" description="DUF6534" evidence="2">
    <location>
        <begin position="176"/>
        <end position="263"/>
    </location>
</feature>
<dbReference type="EMBL" id="MU157993">
    <property type="protein sequence ID" value="KAF9521748.1"/>
    <property type="molecule type" value="Genomic_DNA"/>
</dbReference>
<evidence type="ECO:0000256" key="1">
    <source>
        <dbReference type="SAM" id="Phobius"/>
    </source>
</evidence>
<feature type="transmembrane region" description="Helical" evidence="1">
    <location>
        <begin position="58"/>
        <end position="82"/>
    </location>
</feature>